<organism evidence="2 3">
    <name type="scientific">Nitratireductor thuwali</name>
    <dbReference type="NCBI Taxonomy" id="2267699"/>
    <lineage>
        <taxon>Bacteria</taxon>
        <taxon>Pseudomonadati</taxon>
        <taxon>Pseudomonadota</taxon>
        <taxon>Alphaproteobacteria</taxon>
        <taxon>Hyphomicrobiales</taxon>
        <taxon>Phyllobacteriaceae</taxon>
        <taxon>Nitratireductor</taxon>
    </lineage>
</organism>
<dbReference type="Proteomes" id="UP001342418">
    <property type="component" value="Chromosome"/>
</dbReference>
<dbReference type="Pfam" id="PF20057">
    <property type="entry name" value="DUF6456"/>
    <property type="match status" value="1"/>
</dbReference>
<name>A0ABY5MP99_9HYPH</name>
<keyword evidence="3" id="KW-1185">Reference proteome</keyword>
<accession>A0ABY5MP99</accession>
<reference evidence="2 3" key="1">
    <citation type="submission" date="2018-07" db="EMBL/GenBank/DDBJ databases">
        <title>Genome sequence of Nitratireductor thuwali#1536.</title>
        <authorList>
            <person name="Michoud G."/>
            <person name="Merlino G."/>
            <person name="Sefrji F.O."/>
            <person name="Daffonchio D."/>
        </authorList>
    </citation>
    <scope>NUCLEOTIDE SEQUENCE [LARGE SCALE GENOMIC DNA]</scope>
    <source>
        <strain evidence="3">Nit1536</strain>
    </source>
</reference>
<gene>
    <name evidence="2" type="ORF">NTH_03381</name>
</gene>
<dbReference type="InterPro" id="IPR045599">
    <property type="entry name" value="DUF6456"/>
</dbReference>
<dbReference type="EMBL" id="CP030941">
    <property type="protein sequence ID" value="UUP18895.1"/>
    <property type="molecule type" value="Genomic_DNA"/>
</dbReference>
<evidence type="ECO:0000313" key="2">
    <source>
        <dbReference type="EMBL" id="UUP18895.1"/>
    </source>
</evidence>
<evidence type="ECO:0000313" key="3">
    <source>
        <dbReference type="Proteomes" id="UP001342418"/>
    </source>
</evidence>
<sequence>MKRGDADTTRAGCERTRLIRFLAKGPGRLENAARADRVLVDGGDRGTVSASPDVVAELTRAGIIERRADRIELTSDGVASSRRADAAGDAFATQHRSLDTVRTEIGGQWTDMTINLRESPLARLARQRGRHKAAFLGEREFRAGERLRADYTRGQIMPRLGANWSEAVASGRRGSHENGIGELTDAALSARQRVEKALDAVGPELSGVLVDICCFLKGLEQVEAERGWPVRSAKIVLKTALGALARHYEPRHARQRRSVLHWGAADFRPSIKR</sequence>
<evidence type="ECO:0000259" key="1">
    <source>
        <dbReference type="Pfam" id="PF20057"/>
    </source>
</evidence>
<proteinExistence type="predicted"/>
<dbReference type="RefSeq" id="WP_338531088.1">
    <property type="nucleotide sequence ID" value="NZ_CP030941.1"/>
</dbReference>
<protein>
    <recommendedName>
        <fullName evidence="1">DUF6456 domain-containing protein</fullName>
    </recommendedName>
</protein>
<feature type="domain" description="DUF6456" evidence="1">
    <location>
        <begin position="113"/>
        <end position="249"/>
    </location>
</feature>